<name>A0ABS0NJ08_9ACTN</name>
<sequence length="79" mass="8167">MTTDARTLMAHDLIDADWIKSSYSGNGNNCVEVADLTGAVPAGVGVRDSKDPDGPALVVSADGWSAFVSAVRRGEFPAS</sequence>
<feature type="domain" description="DUF397" evidence="1">
    <location>
        <begin position="16"/>
        <end position="72"/>
    </location>
</feature>
<proteinExistence type="predicted"/>
<dbReference type="Pfam" id="PF04149">
    <property type="entry name" value="DUF397"/>
    <property type="match status" value="1"/>
</dbReference>
<dbReference type="InterPro" id="IPR007278">
    <property type="entry name" value="DUF397"/>
</dbReference>
<dbReference type="EMBL" id="JACYXC010000001">
    <property type="protein sequence ID" value="MBH5335074.1"/>
    <property type="molecule type" value="Genomic_DNA"/>
</dbReference>
<evidence type="ECO:0000313" key="2">
    <source>
        <dbReference type="EMBL" id="MBH5335074.1"/>
    </source>
</evidence>
<gene>
    <name evidence="2" type="ORF">IHE55_09805</name>
</gene>
<dbReference type="Proteomes" id="UP000807371">
    <property type="component" value="Unassembled WGS sequence"/>
</dbReference>
<evidence type="ECO:0000259" key="1">
    <source>
        <dbReference type="Pfam" id="PF04149"/>
    </source>
</evidence>
<dbReference type="RefSeq" id="WP_197988681.1">
    <property type="nucleotide sequence ID" value="NZ_JACYXC010000001.1"/>
</dbReference>
<protein>
    <submittedName>
        <fullName evidence="2">DUF397 domain-containing protein</fullName>
    </submittedName>
</protein>
<comment type="caution">
    <text evidence="2">The sequence shown here is derived from an EMBL/GenBank/DDBJ whole genome shotgun (WGS) entry which is preliminary data.</text>
</comment>
<reference evidence="2 3" key="1">
    <citation type="submission" date="2020-09" db="EMBL/GenBank/DDBJ databases">
        <title>Biosynthesis of the nuclear factor of activated T cells inhibitor NFAT-133 and its congeners in Streptomyces pactum.</title>
        <authorList>
            <person name="Zhou W."/>
            <person name="Posri P."/>
            <person name="Abugrain M.E."/>
            <person name="Weisberg A.J."/>
            <person name="Chang J.H."/>
            <person name="Mahmud T."/>
        </authorList>
    </citation>
    <scope>NUCLEOTIDE SEQUENCE [LARGE SCALE GENOMIC DNA]</scope>
    <source>
        <strain evidence="2 3">ATCC 27456</strain>
    </source>
</reference>
<keyword evidence="3" id="KW-1185">Reference proteome</keyword>
<accession>A0ABS0NJ08</accession>
<evidence type="ECO:0000313" key="3">
    <source>
        <dbReference type="Proteomes" id="UP000807371"/>
    </source>
</evidence>
<organism evidence="2 3">
    <name type="scientific">Streptomyces pactum</name>
    <dbReference type="NCBI Taxonomy" id="68249"/>
    <lineage>
        <taxon>Bacteria</taxon>
        <taxon>Bacillati</taxon>
        <taxon>Actinomycetota</taxon>
        <taxon>Actinomycetes</taxon>
        <taxon>Kitasatosporales</taxon>
        <taxon>Streptomycetaceae</taxon>
        <taxon>Streptomyces</taxon>
    </lineage>
</organism>